<dbReference type="RefSeq" id="WP_165602513.1">
    <property type="nucleotide sequence ID" value="NZ_CP033811.1"/>
</dbReference>
<sequence length="52" mass="6091">MKNLKKLRTGELKTIKGGIIPRDCMSWDTRLRCCRQWLPESSDRPVCPDNPF</sequence>
<comment type="caution">
    <text evidence="1">The sequence shown here is derived from an EMBL/GenBank/DDBJ whole genome shotgun (WGS) entry which is preliminary data.</text>
</comment>
<evidence type="ECO:0000313" key="1">
    <source>
        <dbReference type="EMBL" id="MEE6126334.1"/>
    </source>
</evidence>
<evidence type="ECO:0008006" key="3">
    <source>
        <dbReference type="Google" id="ProtNLM"/>
    </source>
</evidence>
<accession>A0ABU7QUV7</accession>
<dbReference type="Proteomes" id="UP001350005">
    <property type="component" value="Unassembled WGS sequence"/>
</dbReference>
<organism evidence="1 2">
    <name type="scientific">Chryseobacterium arthrosphaerae</name>
    <dbReference type="NCBI Taxonomy" id="651561"/>
    <lineage>
        <taxon>Bacteria</taxon>
        <taxon>Pseudomonadati</taxon>
        <taxon>Bacteroidota</taxon>
        <taxon>Flavobacteriia</taxon>
        <taxon>Flavobacteriales</taxon>
        <taxon>Weeksellaceae</taxon>
        <taxon>Chryseobacterium group</taxon>
        <taxon>Chryseobacterium</taxon>
    </lineage>
</organism>
<dbReference type="NCBIfam" id="NF047798">
    <property type="entry name" value="leader_Chryseo"/>
    <property type="match status" value="1"/>
</dbReference>
<protein>
    <recommendedName>
        <fullName evidence="3">Bacteriocin</fullName>
    </recommendedName>
</protein>
<gene>
    <name evidence="1" type="ORF">V2E39_02905</name>
</gene>
<reference evidence="1 2" key="1">
    <citation type="submission" date="2024-01" db="EMBL/GenBank/DDBJ databases">
        <title>Whole genome of Chryseobacterium arthrosphaerae NNCa 2741.</title>
        <authorList>
            <person name="Boriskina E.V."/>
            <person name="Gordinskaya N.A."/>
            <person name="Kropotov V.S."/>
            <person name="Alekseeva A.E."/>
            <person name="Makhova M.A."/>
            <person name="Kryazhev D.V."/>
            <person name="Shkurkina I.S."/>
        </authorList>
    </citation>
    <scope>NUCLEOTIDE SEQUENCE [LARGE SCALE GENOMIC DNA]</scope>
    <source>
        <strain evidence="1 2">NNCa 2741</strain>
    </source>
</reference>
<keyword evidence="2" id="KW-1185">Reference proteome</keyword>
<dbReference type="EMBL" id="JAZGJU010000004">
    <property type="protein sequence ID" value="MEE6126334.1"/>
    <property type="molecule type" value="Genomic_DNA"/>
</dbReference>
<evidence type="ECO:0000313" key="2">
    <source>
        <dbReference type="Proteomes" id="UP001350005"/>
    </source>
</evidence>
<dbReference type="GeneID" id="78302525"/>
<proteinExistence type="predicted"/>
<dbReference type="InterPro" id="IPR058074">
    <property type="entry name" value="Bacteriocin-like"/>
</dbReference>
<name>A0ABU7QUV7_9FLAO</name>